<dbReference type="Proteomes" id="UP001165960">
    <property type="component" value="Unassembled WGS sequence"/>
</dbReference>
<reference evidence="1" key="1">
    <citation type="submission" date="2022-04" db="EMBL/GenBank/DDBJ databases">
        <title>Genome of the entomopathogenic fungus Entomophthora muscae.</title>
        <authorList>
            <person name="Elya C."/>
            <person name="Lovett B.R."/>
            <person name="Lee E."/>
            <person name="Macias A.M."/>
            <person name="Hajek A.E."/>
            <person name="De Bivort B.L."/>
            <person name="Kasson M.T."/>
            <person name="De Fine Licht H.H."/>
            <person name="Stajich J.E."/>
        </authorList>
    </citation>
    <scope>NUCLEOTIDE SEQUENCE</scope>
    <source>
        <strain evidence="1">Berkeley</strain>
    </source>
</reference>
<accession>A0ACC2S4T7</accession>
<keyword evidence="2" id="KW-1185">Reference proteome</keyword>
<comment type="caution">
    <text evidence="1">The sequence shown here is derived from an EMBL/GenBank/DDBJ whole genome shotgun (WGS) entry which is preliminary data.</text>
</comment>
<gene>
    <name evidence="1" type="ORF">DSO57_1023745</name>
</gene>
<organism evidence="1 2">
    <name type="scientific">Entomophthora muscae</name>
    <dbReference type="NCBI Taxonomy" id="34485"/>
    <lineage>
        <taxon>Eukaryota</taxon>
        <taxon>Fungi</taxon>
        <taxon>Fungi incertae sedis</taxon>
        <taxon>Zoopagomycota</taxon>
        <taxon>Entomophthoromycotina</taxon>
        <taxon>Entomophthoromycetes</taxon>
        <taxon>Entomophthorales</taxon>
        <taxon>Entomophthoraceae</taxon>
        <taxon>Entomophthora</taxon>
    </lineage>
</organism>
<dbReference type="EMBL" id="QTSX02005805">
    <property type="protein sequence ID" value="KAJ9057334.1"/>
    <property type="molecule type" value="Genomic_DNA"/>
</dbReference>
<sequence length="323" mass="35220">MRSSFAVVLALALAHEETSTPAKSSLPANPPSARDTSPNLQTADTAIPKETQVQEIPLTPQFSSPQKSKLTYDAQSTESQSSNAAQQATKRQLSPSDSFWEAFQRMYSAPRSMQQPAYPRQVQQPAWNPYSPAQQPSWNPYPPMQQPASNPYSPAQQPAPFYPPTRTPQQQWRPIFNPPPTNVPQQPPVREATSEDFMPVNPPETNSTSRDSTHTKETKSTSHAREAPTSTTYDVLPPVTDAKSTSSSTKPSTTSSTIPSSTTKTSSPASPTKTSTSESETESQPITKSKSSSDDEDEVLEDASSTLAHPSTLFLILPLIYIL</sequence>
<evidence type="ECO:0000313" key="1">
    <source>
        <dbReference type="EMBL" id="KAJ9057334.1"/>
    </source>
</evidence>
<name>A0ACC2S4T7_9FUNG</name>
<protein>
    <submittedName>
        <fullName evidence="1">Uncharacterized protein</fullName>
    </submittedName>
</protein>
<evidence type="ECO:0000313" key="2">
    <source>
        <dbReference type="Proteomes" id="UP001165960"/>
    </source>
</evidence>
<proteinExistence type="predicted"/>